<dbReference type="EMBL" id="JAGINP010000003">
    <property type="protein sequence ID" value="MBP2291266.1"/>
    <property type="molecule type" value="Genomic_DNA"/>
</dbReference>
<evidence type="ECO:0000313" key="3">
    <source>
        <dbReference type="Proteomes" id="UP000781958"/>
    </source>
</evidence>
<comment type="caution">
    <text evidence="2">The sequence shown here is derived from an EMBL/GenBank/DDBJ whole genome shotgun (WGS) entry which is preliminary data.</text>
</comment>
<gene>
    <name evidence="2" type="ORF">J2851_001015</name>
</gene>
<keyword evidence="3" id="KW-1185">Reference proteome</keyword>
<dbReference type="InterPro" id="IPR007486">
    <property type="entry name" value="YebE"/>
</dbReference>
<accession>A0ABS4SFB5</accession>
<feature type="region of interest" description="Disordered" evidence="1">
    <location>
        <begin position="83"/>
        <end position="107"/>
    </location>
</feature>
<evidence type="ECO:0000256" key="1">
    <source>
        <dbReference type="SAM" id="MobiDB-lite"/>
    </source>
</evidence>
<dbReference type="RefSeq" id="WP_209764674.1">
    <property type="nucleotide sequence ID" value="NZ_JAGINP010000003.1"/>
</dbReference>
<organism evidence="2 3">
    <name type="scientific">Azospirillum rugosum</name>
    <dbReference type="NCBI Taxonomy" id="416170"/>
    <lineage>
        <taxon>Bacteria</taxon>
        <taxon>Pseudomonadati</taxon>
        <taxon>Pseudomonadota</taxon>
        <taxon>Alphaproteobacteria</taxon>
        <taxon>Rhodospirillales</taxon>
        <taxon>Azospirillaceae</taxon>
        <taxon>Azospirillum</taxon>
    </lineage>
</organism>
<name>A0ABS4SFB5_9PROT</name>
<evidence type="ECO:0000313" key="2">
    <source>
        <dbReference type="EMBL" id="MBP2291266.1"/>
    </source>
</evidence>
<dbReference type="Pfam" id="PF04391">
    <property type="entry name" value="DUF533"/>
    <property type="match status" value="1"/>
</dbReference>
<dbReference type="SUPFAM" id="SSF158682">
    <property type="entry name" value="TerB-like"/>
    <property type="match status" value="1"/>
</dbReference>
<dbReference type="InterPro" id="IPR029024">
    <property type="entry name" value="TerB-like"/>
</dbReference>
<reference evidence="2 3" key="1">
    <citation type="submission" date="2021-03" db="EMBL/GenBank/DDBJ databases">
        <title>Genomic Encyclopedia of Type Strains, Phase III (KMG-III): the genomes of soil and plant-associated and newly described type strains.</title>
        <authorList>
            <person name="Whitman W."/>
        </authorList>
    </citation>
    <scope>NUCLEOTIDE SEQUENCE [LARGE SCALE GENOMIC DNA]</scope>
    <source>
        <strain evidence="2 3">IMMIB AFH-6</strain>
    </source>
</reference>
<dbReference type="CDD" id="cd07178">
    <property type="entry name" value="terB_like_YebE"/>
    <property type="match status" value="1"/>
</dbReference>
<protein>
    <submittedName>
        <fullName evidence="2">Uncharacterized membrane protein YebE (DUF533 family)</fullName>
    </submittedName>
</protein>
<dbReference type="Proteomes" id="UP000781958">
    <property type="component" value="Unassembled WGS sequence"/>
</dbReference>
<dbReference type="Gene3D" id="1.10.3680.10">
    <property type="entry name" value="TerB-like"/>
    <property type="match status" value="1"/>
</dbReference>
<proteinExistence type="predicted"/>
<sequence length="277" mass="28476">MADLQKLLGTMLATGMGGRSGMGMERMGSILNNTGLNNTGGLGAGPMGAASAGHTRGGMGVGSVAGLGALAYIAYRAFQERQQNMRPDSGRPTETPASGAPSGGSLWGGSSGGGILGSIFGGAAGASGGSLGDRLSQVLQPRAPQPEAAQPAPAGEGAYPALAMEDQHALLLIRAMIAAANADGTITAEERGRVLSALDEAGAGQEERRVVEQELDRPQSLDSLVQAVRDPQTAEQVYLASMMAVDRNSETERSYLQYLATRLRIDPQRLQQLNQAA</sequence>